<dbReference type="KEGG" id="vg:15041478"/>
<feature type="transmembrane region" description="Helical" evidence="1">
    <location>
        <begin position="20"/>
        <end position="37"/>
    </location>
</feature>
<keyword evidence="3" id="KW-1185">Reference proteome</keyword>
<dbReference type="Proteomes" id="UP000002894">
    <property type="component" value="Segment"/>
</dbReference>
<protein>
    <submittedName>
        <fullName evidence="2">Uncharacterized protein</fullName>
    </submittedName>
</protein>
<sequence length="39" mass="4208">MRDVMLAALHIIGWNSVKNNLGVAAVIVAGAVFMWVVKL</sequence>
<evidence type="ECO:0000313" key="3">
    <source>
        <dbReference type="Proteomes" id="UP000002894"/>
    </source>
</evidence>
<dbReference type="EMBL" id="JN377895">
    <property type="protein sequence ID" value="AFN69869.1"/>
    <property type="molecule type" value="Genomic_DNA"/>
</dbReference>
<accession>I6YY25</accession>
<keyword evidence="1" id="KW-0812">Transmembrane</keyword>
<name>I6YY25_9CAUD</name>
<keyword evidence="1" id="KW-0472">Membrane</keyword>
<reference evidence="2 3" key="1">
    <citation type="submission" date="2011-07" db="EMBL/GenBank/DDBJ databases">
        <title>Complete genome of Aeromonas phage Aes012.</title>
        <authorList>
            <person name="Petrov V.M."/>
            <person name="Ratnayaka S."/>
            <person name="Karam J.D."/>
        </authorList>
    </citation>
    <scope>NUCLEOTIDE SEQUENCE [LARGE SCALE GENOMIC DNA]</scope>
</reference>
<gene>
    <name evidence="2" type="ORF">Aes012_239</name>
</gene>
<evidence type="ECO:0000256" key="1">
    <source>
        <dbReference type="SAM" id="Phobius"/>
    </source>
</evidence>
<dbReference type="RefSeq" id="YP_007677956.1">
    <property type="nucleotide sequence ID" value="NC_020879.1"/>
</dbReference>
<dbReference type="GeneID" id="15041478"/>
<keyword evidence="1" id="KW-1133">Transmembrane helix</keyword>
<evidence type="ECO:0000313" key="2">
    <source>
        <dbReference type="EMBL" id="AFN69869.1"/>
    </source>
</evidence>
<proteinExistence type="predicted"/>
<organism evidence="2 3">
    <name type="scientific">Aeromonas phage Aes012</name>
    <dbReference type="NCBI Taxonomy" id="1198014"/>
    <lineage>
        <taxon>Viruses</taxon>
        <taxon>Duplodnaviria</taxon>
        <taxon>Heunggongvirae</taxon>
        <taxon>Uroviricota</taxon>
        <taxon>Caudoviricetes</taxon>
        <taxon>Pantevenvirales</taxon>
        <taxon>Straboviridae</taxon>
        <taxon>Tulanevirus</taxon>
        <taxon>Tulanevirus aes12</taxon>
    </lineage>
</organism>